<keyword evidence="2" id="KW-0456">Lyase</keyword>
<dbReference type="GO" id="GO:0016836">
    <property type="term" value="F:hydro-lyase activity"/>
    <property type="evidence" value="ECO:0007669"/>
    <property type="project" value="UniProtKB-ARBA"/>
</dbReference>
<protein>
    <recommendedName>
        <fullName evidence="6">Enoyl-CoA hydratase</fullName>
    </recommendedName>
</protein>
<dbReference type="PANTHER" id="PTHR11941">
    <property type="entry name" value="ENOYL-COA HYDRATASE-RELATED"/>
    <property type="match status" value="1"/>
</dbReference>
<dbReference type="Proteomes" id="UP000289738">
    <property type="component" value="Chromosome A01"/>
</dbReference>
<proteinExistence type="inferred from homology"/>
<evidence type="ECO:0008006" key="6">
    <source>
        <dbReference type="Google" id="ProtNLM"/>
    </source>
</evidence>
<dbReference type="Pfam" id="PF00378">
    <property type="entry name" value="ECH_1"/>
    <property type="match status" value="1"/>
</dbReference>
<evidence type="ECO:0000313" key="4">
    <source>
        <dbReference type="EMBL" id="RYR77520.1"/>
    </source>
</evidence>
<dbReference type="InterPro" id="IPR018376">
    <property type="entry name" value="Enoyl-CoA_hyd/isom_CS"/>
</dbReference>
<name>A0A445EPW9_ARAHY</name>
<gene>
    <name evidence="4" type="ORF">Ahy_A01g002009</name>
</gene>
<dbReference type="PANTHER" id="PTHR11941:SF171">
    <property type="entry name" value="SD19268P"/>
    <property type="match status" value="1"/>
</dbReference>
<keyword evidence="5" id="KW-1185">Reference proteome</keyword>
<dbReference type="FunFam" id="3.90.226.10:FF:000009">
    <property type="entry name" value="Carnitinyl-CoA dehydratase"/>
    <property type="match status" value="1"/>
</dbReference>
<dbReference type="SUPFAM" id="SSF52096">
    <property type="entry name" value="ClpP/crotonase"/>
    <property type="match status" value="1"/>
</dbReference>
<dbReference type="GO" id="GO:0006635">
    <property type="term" value="P:fatty acid beta-oxidation"/>
    <property type="evidence" value="ECO:0007669"/>
    <property type="project" value="TreeGrafter"/>
</dbReference>
<reference evidence="4 5" key="1">
    <citation type="submission" date="2019-01" db="EMBL/GenBank/DDBJ databases">
        <title>Sequencing of cultivated peanut Arachis hypogaea provides insights into genome evolution and oil improvement.</title>
        <authorList>
            <person name="Chen X."/>
        </authorList>
    </citation>
    <scope>NUCLEOTIDE SEQUENCE [LARGE SCALE GENOMIC DNA]</scope>
    <source>
        <strain evidence="5">cv. Fuhuasheng</strain>
        <tissue evidence="4">Leaves</tissue>
    </source>
</reference>
<organism evidence="4 5">
    <name type="scientific">Arachis hypogaea</name>
    <name type="common">Peanut</name>
    <dbReference type="NCBI Taxonomy" id="3818"/>
    <lineage>
        <taxon>Eukaryota</taxon>
        <taxon>Viridiplantae</taxon>
        <taxon>Streptophyta</taxon>
        <taxon>Embryophyta</taxon>
        <taxon>Tracheophyta</taxon>
        <taxon>Spermatophyta</taxon>
        <taxon>Magnoliopsida</taxon>
        <taxon>eudicotyledons</taxon>
        <taxon>Gunneridae</taxon>
        <taxon>Pentapetalae</taxon>
        <taxon>rosids</taxon>
        <taxon>fabids</taxon>
        <taxon>Fabales</taxon>
        <taxon>Fabaceae</taxon>
        <taxon>Papilionoideae</taxon>
        <taxon>50 kb inversion clade</taxon>
        <taxon>dalbergioids sensu lato</taxon>
        <taxon>Dalbergieae</taxon>
        <taxon>Pterocarpus clade</taxon>
        <taxon>Arachis</taxon>
    </lineage>
</organism>
<evidence type="ECO:0000256" key="1">
    <source>
        <dbReference type="ARBA" id="ARBA00005254"/>
    </source>
</evidence>
<comment type="caution">
    <text evidence="4">The sequence shown here is derived from an EMBL/GenBank/DDBJ whole genome shotgun (WGS) entry which is preliminary data.</text>
</comment>
<evidence type="ECO:0000256" key="2">
    <source>
        <dbReference type="ARBA" id="ARBA00023239"/>
    </source>
</evidence>
<dbReference type="InterPro" id="IPR001753">
    <property type="entry name" value="Enoyl-CoA_hydra/iso"/>
</dbReference>
<evidence type="ECO:0000313" key="5">
    <source>
        <dbReference type="Proteomes" id="UP000289738"/>
    </source>
</evidence>
<sequence>MGALRVLMKRSLSTSKPYLTPNHPSLTFATLHQYHNRRNLFLHHSASDFVKLHKLSATDSACYRDCGDLDRPGAKNAIGKEMLRGLTRAFEFINQESNVNVAMICSSVPGVFCAGADLKERRNMSQSEVKVFVNSLRSAFLYLEKVCIPTIAVIEGVALGGGLEMALACDIRICGENALMGLPETGLAIIPGAGGTQRLPRLVGNAIAKEIIYTGREINGKEALSLEDCYDQVLNTKDRLEGLAAFAEKRKPKYTGE</sequence>
<dbReference type="PROSITE" id="PS00166">
    <property type="entry name" value="ENOYL_COA_HYDRATASE"/>
    <property type="match status" value="1"/>
</dbReference>
<comment type="similarity">
    <text evidence="1 3">Belongs to the enoyl-CoA hydratase/isomerase family.</text>
</comment>
<dbReference type="GO" id="GO:0005739">
    <property type="term" value="C:mitochondrion"/>
    <property type="evidence" value="ECO:0007669"/>
    <property type="project" value="TreeGrafter"/>
</dbReference>
<evidence type="ECO:0000256" key="3">
    <source>
        <dbReference type="RuleBase" id="RU003707"/>
    </source>
</evidence>
<dbReference type="STRING" id="3818.A0A445EPW9"/>
<dbReference type="CDD" id="cd06558">
    <property type="entry name" value="crotonase-like"/>
    <property type="match status" value="1"/>
</dbReference>
<dbReference type="AlphaFoldDB" id="A0A445EPW9"/>
<dbReference type="EMBL" id="SDMP01000001">
    <property type="protein sequence ID" value="RYR77520.1"/>
    <property type="molecule type" value="Genomic_DNA"/>
</dbReference>
<dbReference type="Gene3D" id="3.90.226.10">
    <property type="entry name" value="2-enoyl-CoA Hydratase, Chain A, domain 1"/>
    <property type="match status" value="1"/>
</dbReference>
<dbReference type="FunFam" id="1.10.12.10:FF:000001">
    <property type="entry name" value="Probable enoyl-CoA hydratase, mitochondrial"/>
    <property type="match status" value="1"/>
</dbReference>
<accession>A0A445EPW9</accession>
<dbReference type="InterPro" id="IPR029045">
    <property type="entry name" value="ClpP/crotonase-like_dom_sf"/>
</dbReference>